<dbReference type="InterPro" id="IPR052170">
    <property type="entry name" value="M29_Exopeptidase"/>
</dbReference>
<name>A0A7T7XM94_9SPIR</name>
<dbReference type="GO" id="GO:0006508">
    <property type="term" value="P:proteolysis"/>
    <property type="evidence" value="ECO:0007669"/>
    <property type="project" value="InterPro"/>
</dbReference>
<dbReference type="InterPro" id="IPR058739">
    <property type="entry name" value="NicX"/>
</dbReference>
<keyword evidence="2" id="KW-0378">Hydrolase</keyword>
<evidence type="ECO:0000313" key="2">
    <source>
        <dbReference type="EMBL" id="QQO08906.1"/>
    </source>
</evidence>
<evidence type="ECO:0000313" key="3">
    <source>
        <dbReference type="Proteomes" id="UP000595917"/>
    </source>
</evidence>
<keyword evidence="3" id="KW-1185">Reference proteome</keyword>
<accession>A0A7T7XM94</accession>
<dbReference type="Proteomes" id="UP000595917">
    <property type="component" value="Chromosome"/>
</dbReference>
<gene>
    <name evidence="2" type="ORF">JFL75_18545</name>
</gene>
<dbReference type="RefSeq" id="WP_215626212.1">
    <property type="nucleotide sequence ID" value="NZ_CP067089.2"/>
</dbReference>
<protein>
    <submittedName>
        <fullName evidence="2">Aminopeptidase</fullName>
    </submittedName>
</protein>
<keyword evidence="2" id="KW-0031">Aminopeptidase</keyword>
<evidence type="ECO:0000256" key="1">
    <source>
        <dbReference type="ARBA" id="ARBA00022723"/>
    </source>
</evidence>
<organism evidence="2 3">
    <name type="scientific">Breznakiella homolactica</name>
    <dbReference type="NCBI Taxonomy" id="2798577"/>
    <lineage>
        <taxon>Bacteria</taxon>
        <taxon>Pseudomonadati</taxon>
        <taxon>Spirochaetota</taxon>
        <taxon>Spirochaetia</taxon>
        <taxon>Spirochaetales</taxon>
        <taxon>Breznakiellaceae</taxon>
        <taxon>Breznakiella</taxon>
    </lineage>
</organism>
<dbReference type="EMBL" id="CP067089">
    <property type="protein sequence ID" value="QQO08906.1"/>
    <property type="molecule type" value="Genomic_DNA"/>
</dbReference>
<proteinExistence type="predicted"/>
<dbReference type="SUPFAM" id="SSF144052">
    <property type="entry name" value="Thermophilic metalloprotease-like"/>
    <property type="match status" value="1"/>
</dbReference>
<sequence length="313" mass="32582">MDIRKGARIVIADCLGAKPGETFLVVTDPSKQNIGEALYKEALELGLTAHYLLMPETGTNGAEPTTVVSEAMKHADVIVCPTRYSLTHTNARKEAAARGARIATMPGITEDMFGAGAITADYKKVAALSDKVTEILSRGENARIEKDGKILEMSLKGRNGVSSNGLYHTPGSSGNLPTGEGYIAPLEGTANGTIIVDGSLAGFGKVTGPLEITIENGKAVSFSGPEAEWMEKTLASPEARNVAELGVGTNDMARITGVILEDEKVYGTIHVAFGSNATFGGTVSAGVHIDGIILGATLSIDGQVIVRDGKVLV</sequence>
<reference evidence="2" key="1">
    <citation type="submission" date="2021-01" db="EMBL/GenBank/DDBJ databases">
        <title>Description of Breznakiella homolactica.</title>
        <authorList>
            <person name="Song Y."/>
            <person name="Brune A."/>
        </authorList>
    </citation>
    <scope>NUCLEOTIDE SEQUENCE</scope>
    <source>
        <strain evidence="2">RmG30</strain>
    </source>
</reference>
<dbReference type="PANTHER" id="PTHR34448:SF1">
    <property type="entry name" value="BLL6088 PROTEIN"/>
    <property type="match status" value="1"/>
</dbReference>
<dbReference type="GO" id="GO:0046872">
    <property type="term" value="F:metal ion binding"/>
    <property type="evidence" value="ECO:0007669"/>
    <property type="project" value="UniProtKB-KW"/>
</dbReference>
<dbReference type="GO" id="GO:0004177">
    <property type="term" value="F:aminopeptidase activity"/>
    <property type="evidence" value="ECO:0007669"/>
    <property type="project" value="UniProtKB-KW"/>
</dbReference>
<dbReference type="AlphaFoldDB" id="A0A7T7XM94"/>
<dbReference type="PANTHER" id="PTHR34448">
    <property type="entry name" value="AMINOPEPTIDASE"/>
    <property type="match status" value="1"/>
</dbReference>
<dbReference type="Pfam" id="PF26233">
    <property type="entry name" value="NicX"/>
    <property type="match status" value="1"/>
</dbReference>
<dbReference type="KEGG" id="bhc:JFL75_18545"/>
<keyword evidence="1" id="KW-0479">Metal-binding</keyword>
<keyword evidence="2" id="KW-0645">Protease</keyword>